<dbReference type="Proteomes" id="UP001497644">
    <property type="component" value="Chromosome 10"/>
</dbReference>
<name>A0AAV2N6S2_9HYME</name>
<dbReference type="AlphaFoldDB" id="A0AAV2N6S2"/>
<protein>
    <submittedName>
        <fullName evidence="1">Uncharacterized protein</fullName>
    </submittedName>
</protein>
<accession>A0AAV2N6S2</accession>
<organism evidence="1 2">
    <name type="scientific">Lasius platythorax</name>
    <dbReference type="NCBI Taxonomy" id="488582"/>
    <lineage>
        <taxon>Eukaryota</taxon>
        <taxon>Metazoa</taxon>
        <taxon>Ecdysozoa</taxon>
        <taxon>Arthropoda</taxon>
        <taxon>Hexapoda</taxon>
        <taxon>Insecta</taxon>
        <taxon>Pterygota</taxon>
        <taxon>Neoptera</taxon>
        <taxon>Endopterygota</taxon>
        <taxon>Hymenoptera</taxon>
        <taxon>Apocrita</taxon>
        <taxon>Aculeata</taxon>
        <taxon>Formicoidea</taxon>
        <taxon>Formicidae</taxon>
        <taxon>Formicinae</taxon>
        <taxon>Lasius</taxon>
        <taxon>Lasius</taxon>
    </lineage>
</organism>
<dbReference type="EMBL" id="OZ034833">
    <property type="protein sequence ID" value="CAL1675103.1"/>
    <property type="molecule type" value="Genomic_DNA"/>
</dbReference>
<sequence>MRNMIRSLWSTRVFAIYPTIESLASSYTVNDDLRRETDTGYREVVPGDDKTRRSIARVSLFRDRFWRSSEEQEDNVVRSDFFGERMSSGDISWRAIRHKVVRYLANEGERNKFRATTRRPASVIGCRTKIIPGI</sequence>
<keyword evidence="2" id="KW-1185">Reference proteome</keyword>
<reference evidence="1" key="1">
    <citation type="submission" date="2024-04" db="EMBL/GenBank/DDBJ databases">
        <authorList>
            <consortium name="Molecular Ecology Group"/>
        </authorList>
    </citation>
    <scope>NUCLEOTIDE SEQUENCE</scope>
</reference>
<evidence type="ECO:0000313" key="1">
    <source>
        <dbReference type="EMBL" id="CAL1675103.1"/>
    </source>
</evidence>
<gene>
    <name evidence="1" type="ORF">LPLAT_LOCUS1594</name>
</gene>
<evidence type="ECO:0000313" key="2">
    <source>
        <dbReference type="Proteomes" id="UP001497644"/>
    </source>
</evidence>
<proteinExistence type="predicted"/>